<dbReference type="GO" id="GO:0000978">
    <property type="term" value="F:RNA polymerase II cis-regulatory region sequence-specific DNA binding"/>
    <property type="evidence" value="ECO:0007669"/>
    <property type="project" value="TreeGrafter"/>
</dbReference>
<dbReference type="InterPro" id="IPR013087">
    <property type="entry name" value="Znf_C2H2_type"/>
</dbReference>
<dbReference type="SUPFAM" id="SSF54695">
    <property type="entry name" value="POZ domain"/>
    <property type="match status" value="1"/>
</dbReference>
<dbReference type="Gene3D" id="3.30.160.60">
    <property type="entry name" value="Classic Zinc Finger"/>
    <property type="match status" value="1"/>
</dbReference>
<dbReference type="AlphaFoldDB" id="A0A1S3JLI4"/>
<dbReference type="SUPFAM" id="SSF57667">
    <property type="entry name" value="beta-beta-alpha zinc fingers"/>
    <property type="match status" value="1"/>
</dbReference>
<evidence type="ECO:0000256" key="1">
    <source>
        <dbReference type="SAM" id="MobiDB-lite"/>
    </source>
</evidence>
<dbReference type="Pfam" id="PF00651">
    <property type="entry name" value="BTB"/>
    <property type="match status" value="1"/>
</dbReference>
<feature type="region of interest" description="Disordered" evidence="1">
    <location>
        <begin position="396"/>
        <end position="462"/>
    </location>
</feature>
<dbReference type="STRING" id="7574.A0A1S3JLI4"/>
<feature type="compositionally biased region" description="Polar residues" evidence="1">
    <location>
        <begin position="445"/>
        <end position="462"/>
    </location>
</feature>
<reference evidence="4" key="1">
    <citation type="submission" date="2025-08" db="UniProtKB">
        <authorList>
            <consortium name="RefSeq"/>
        </authorList>
    </citation>
    <scope>IDENTIFICATION</scope>
    <source>
        <tissue evidence="4">Gonads</tissue>
    </source>
</reference>
<dbReference type="KEGG" id="lak:106174285"/>
<proteinExistence type="predicted"/>
<dbReference type="SMART" id="SM00225">
    <property type="entry name" value="BTB"/>
    <property type="match status" value="1"/>
</dbReference>
<dbReference type="InterPro" id="IPR011333">
    <property type="entry name" value="SKP1/BTB/POZ_sf"/>
</dbReference>
<dbReference type="InParanoid" id="A0A1S3JLI4"/>
<dbReference type="Gene3D" id="3.30.710.10">
    <property type="entry name" value="Potassium Channel Kv1.1, Chain A"/>
    <property type="match status" value="1"/>
</dbReference>
<feature type="domain" description="BTB" evidence="2">
    <location>
        <begin position="120"/>
        <end position="181"/>
    </location>
</feature>
<sequence>MAEEAVTEFAEMAVEMQPVGIISATSASVTVPAHFVDQVSTLDVNQLAAQELAQLASTPIGNNVNQVASQVQVASEVTSEQPPPQPSQSGGYPIYLYRLSEHAATLLKSLDNMRNDPDSCDAKITCRDGPPMFSHQYLLIACSPYFKRRFRSGGEINIDLPSQPVKRILDFIYTGEISIKSEDVFPLLKAAETLMIQSLMDICVDYMKTHNIGLKPSADGVTPNLEEGWNLDLCKDEGSSDKPLTLRQQESAEAEEYSDEEYEYDAVSGKRKRRRSSNPYPWACPHCKFRTLSKKRLEEHVANHSADFAYKCALCTFTAKSNQSLVKHISSGHTTEELKNLPQNADYSWMYPPEQLDTSKKASIKAKSTKALLAMNSGVEEEEQFVIRIEAAPPAPVESLDHPQQQQQEGEGENQDQETLKQAHMLMSAGQGEGDNGHVLLATENCDSGANGNTSLEAVSEG</sequence>
<dbReference type="InterPro" id="IPR036236">
    <property type="entry name" value="Znf_C2H2_sf"/>
</dbReference>
<dbReference type="InterPro" id="IPR050457">
    <property type="entry name" value="ZnFinger_BTB_dom_contain"/>
</dbReference>
<dbReference type="Proteomes" id="UP000085678">
    <property type="component" value="Unplaced"/>
</dbReference>
<dbReference type="GO" id="GO:0000981">
    <property type="term" value="F:DNA-binding transcription factor activity, RNA polymerase II-specific"/>
    <property type="evidence" value="ECO:0007669"/>
    <property type="project" value="TreeGrafter"/>
</dbReference>
<organism evidence="3 4">
    <name type="scientific">Lingula anatina</name>
    <name type="common">Brachiopod</name>
    <name type="synonym">Lingula unguis</name>
    <dbReference type="NCBI Taxonomy" id="7574"/>
    <lineage>
        <taxon>Eukaryota</taxon>
        <taxon>Metazoa</taxon>
        <taxon>Spiralia</taxon>
        <taxon>Lophotrochozoa</taxon>
        <taxon>Brachiopoda</taxon>
        <taxon>Linguliformea</taxon>
        <taxon>Lingulata</taxon>
        <taxon>Lingulida</taxon>
        <taxon>Linguloidea</taxon>
        <taxon>Lingulidae</taxon>
        <taxon>Lingula</taxon>
    </lineage>
</organism>
<protein>
    <submittedName>
        <fullName evidence="4">Longitudinals lacking protein, isoforms H/M/V</fullName>
    </submittedName>
</protein>
<evidence type="ECO:0000313" key="4">
    <source>
        <dbReference type="RefSeq" id="XP_013411232.1"/>
    </source>
</evidence>
<evidence type="ECO:0000313" key="3">
    <source>
        <dbReference type="Proteomes" id="UP000085678"/>
    </source>
</evidence>
<dbReference type="PROSITE" id="PS50097">
    <property type="entry name" value="BTB"/>
    <property type="match status" value="1"/>
</dbReference>
<dbReference type="InterPro" id="IPR000210">
    <property type="entry name" value="BTB/POZ_dom"/>
</dbReference>
<accession>A0A1S3JLI4</accession>
<evidence type="ECO:0000259" key="2">
    <source>
        <dbReference type="PROSITE" id="PS50097"/>
    </source>
</evidence>
<dbReference type="OrthoDB" id="6158045at2759"/>
<dbReference type="PANTHER" id="PTHR46105">
    <property type="entry name" value="AGAP004733-PA"/>
    <property type="match status" value="1"/>
</dbReference>
<dbReference type="SMART" id="SM00355">
    <property type="entry name" value="ZnF_C2H2"/>
    <property type="match status" value="2"/>
</dbReference>
<name>A0A1S3JLI4_LINAN</name>
<gene>
    <name evidence="4" type="primary">LOC106174285</name>
</gene>
<keyword evidence="3" id="KW-1185">Reference proteome</keyword>
<dbReference type="RefSeq" id="XP_013411232.1">
    <property type="nucleotide sequence ID" value="XM_013555778.1"/>
</dbReference>
<dbReference type="PANTHER" id="PTHR46105:SF28">
    <property type="entry name" value="ZINC FINGER PROTEIN 37-LIKE"/>
    <property type="match status" value="1"/>
</dbReference>
<dbReference type="GeneID" id="106174285"/>